<dbReference type="SUPFAM" id="SSF101116">
    <property type="entry name" value="Flagellar export chaperone FliS"/>
    <property type="match status" value="1"/>
</dbReference>
<keyword evidence="8" id="KW-1185">Reference proteome</keyword>
<evidence type="ECO:0000256" key="1">
    <source>
        <dbReference type="ARBA" id="ARBA00004514"/>
    </source>
</evidence>
<evidence type="ECO:0000256" key="3">
    <source>
        <dbReference type="ARBA" id="ARBA00022490"/>
    </source>
</evidence>
<evidence type="ECO:0000313" key="7">
    <source>
        <dbReference type="EMBL" id="BDD87371.1"/>
    </source>
</evidence>
<dbReference type="NCBIfam" id="TIGR00208">
    <property type="entry name" value="fliS"/>
    <property type="match status" value="1"/>
</dbReference>
<dbReference type="Gene3D" id="1.20.120.340">
    <property type="entry name" value="Flagellar protein FliS"/>
    <property type="match status" value="1"/>
</dbReference>
<dbReference type="Proteomes" id="UP000830055">
    <property type="component" value="Chromosome"/>
</dbReference>
<dbReference type="RefSeq" id="WP_284154402.1">
    <property type="nucleotide sequence ID" value="NZ_AP025516.1"/>
</dbReference>
<evidence type="ECO:0000256" key="2">
    <source>
        <dbReference type="ARBA" id="ARBA00008787"/>
    </source>
</evidence>
<dbReference type="CDD" id="cd16098">
    <property type="entry name" value="FliS"/>
    <property type="match status" value="1"/>
</dbReference>
<evidence type="ECO:0000256" key="4">
    <source>
        <dbReference type="ARBA" id="ARBA00022795"/>
    </source>
</evidence>
<keyword evidence="5" id="KW-0143">Chaperone</keyword>
<evidence type="ECO:0000256" key="5">
    <source>
        <dbReference type="ARBA" id="ARBA00023186"/>
    </source>
</evidence>
<keyword evidence="7" id="KW-0966">Cell projection</keyword>
<name>A0ABM7W8R5_9BACT</name>
<reference evidence="7 8" key="1">
    <citation type="submission" date="2022-01" db="EMBL/GenBank/DDBJ databases">
        <title>Desulfofustis limnae sp. nov., a novel mesophilic sulfate-reducing bacterium isolated from marsh soil.</title>
        <authorList>
            <person name="Watanabe M."/>
            <person name="Takahashi A."/>
            <person name="Kojima H."/>
            <person name="Fukui M."/>
        </authorList>
    </citation>
    <scope>NUCLEOTIDE SEQUENCE [LARGE SCALE GENOMIC DNA]</scope>
    <source>
        <strain evidence="7 8">PPLL</strain>
    </source>
</reference>
<proteinExistence type="inferred from homology"/>
<comment type="subcellular location">
    <subcellularLocation>
        <location evidence="1 6">Cytoplasm</location>
        <location evidence="1 6">Cytosol</location>
    </subcellularLocation>
</comment>
<evidence type="ECO:0000313" key="8">
    <source>
        <dbReference type="Proteomes" id="UP000830055"/>
    </source>
</evidence>
<keyword evidence="3 6" id="KW-0963">Cytoplasm</keyword>
<keyword evidence="7" id="KW-0969">Cilium</keyword>
<dbReference type="PIRSF" id="PIRSF039090">
    <property type="entry name" value="Flis"/>
    <property type="match status" value="1"/>
</dbReference>
<dbReference type="PANTHER" id="PTHR34773">
    <property type="entry name" value="FLAGELLAR SECRETION CHAPERONE FLIS"/>
    <property type="match status" value="1"/>
</dbReference>
<comment type="similarity">
    <text evidence="2 6">Belongs to the FliS family.</text>
</comment>
<dbReference type="PANTHER" id="PTHR34773:SF1">
    <property type="entry name" value="FLAGELLAR SECRETION CHAPERONE FLIS"/>
    <property type="match status" value="1"/>
</dbReference>
<organism evidence="7 8">
    <name type="scientific">Desulfofustis limnaeus</name>
    <dbReference type="NCBI Taxonomy" id="2740163"/>
    <lineage>
        <taxon>Bacteria</taxon>
        <taxon>Pseudomonadati</taxon>
        <taxon>Thermodesulfobacteriota</taxon>
        <taxon>Desulfobulbia</taxon>
        <taxon>Desulfobulbales</taxon>
        <taxon>Desulfocapsaceae</taxon>
        <taxon>Desulfofustis</taxon>
    </lineage>
</organism>
<keyword evidence="4 6" id="KW-1005">Bacterial flagellum biogenesis</keyword>
<sequence length="149" mass="16820">MSTYSMNQYQQNQIATASPERILLMLYDGAIRFTRQALQGIEEQRPEQKRYGIGKAMAIISEFSNSLNHEIGGKIAEDLDALYDFMIRELMAANLKDDADKLANVEKLLGDLRQTWAEAIELNKKQAAAPAANFRRPVEEHYTPLAISS</sequence>
<gene>
    <name evidence="7" type="primary">fliS</name>
    <name evidence="7" type="ORF">DPPLL_17360</name>
</gene>
<keyword evidence="7" id="KW-0282">Flagellum</keyword>
<evidence type="ECO:0000256" key="6">
    <source>
        <dbReference type="PIRNR" id="PIRNR039090"/>
    </source>
</evidence>
<accession>A0ABM7W8R5</accession>
<dbReference type="Pfam" id="PF02561">
    <property type="entry name" value="FliS"/>
    <property type="match status" value="1"/>
</dbReference>
<dbReference type="InterPro" id="IPR036584">
    <property type="entry name" value="FliS_sf"/>
</dbReference>
<protein>
    <recommendedName>
        <fullName evidence="6">Flagellar secretion chaperone FliS</fullName>
    </recommendedName>
</protein>
<dbReference type="EMBL" id="AP025516">
    <property type="protein sequence ID" value="BDD87371.1"/>
    <property type="molecule type" value="Genomic_DNA"/>
</dbReference>
<dbReference type="InterPro" id="IPR003713">
    <property type="entry name" value="FliS"/>
</dbReference>